<organism evidence="1">
    <name type="scientific">Rhizophora mucronata</name>
    <name type="common">Asiatic mangrove</name>
    <dbReference type="NCBI Taxonomy" id="61149"/>
    <lineage>
        <taxon>Eukaryota</taxon>
        <taxon>Viridiplantae</taxon>
        <taxon>Streptophyta</taxon>
        <taxon>Embryophyta</taxon>
        <taxon>Tracheophyta</taxon>
        <taxon>Spermatophyta</taxon>
        <taxon>Magnoliopsida</taxon>
        <taxon>eudicotyledons</taxon>
        <taxon>Gunneridae</taxon>
        <taxon>Pentapetalae</taxon>
        <taxon>rosids</taxon>
        <taxon>fabids</taxon>
        <taxon>Malpighiales</taxon>
        <taxon>Rhizophoraceae</taxon>
        <taxon>Rhizophora</taxon>
    </lineage>
</organism>
<dbReference type="AlphaFoldDB" id="A0A2P2NL61"/>
<proteinExistence type="predicted"/>
<accession>A0A2P2NL61</accession>
<reference evidence="1" key="1">
    <citation type="submission" date="2018-02" db="EMBL/GenBank/DDBJ databases">
        <title>Rhizophora mucronata_Transcriptome.</title>
        <authorList>
            <person name="Meera S.P."/>
            <person name="Sreeshan A."/>
            <person name="Augustine A."/>
        </authorList>
    </citation>
    <scope>NUCLEOTIDE SEQUENCE</scope>
    <source>
        <tissue evidence="1">Leaf</tissue>
    </source>
</reference>
<sequence>MCTAHGSISATIQRFLSFSTSWKGPEH</sequence>
<evidence type="ECO:0000313" key="1">
    <source>
        <dbReference type="EMBL" id="MBX43206.1"/>
    </source>
</evidence>
<protein>
    <submittedName>
        <fullName evidence="1">Uncharacterized protein</fullName>
    </submittedName>
</protein>
<dbReference type="EMBL" id="GGEC01062722">
    <property type="protein sequence ID" value="MBX43206.1"/>
    <property type="molecule type" value="Transcribed_RNA"/>
</dbReference>
<name>A0A2P2NL61_RHIMU</name>